<feature type="signal peptide" evidence="1">
    <location>
        <begin position="1"/>
        <end position="15"/>
    </location>
</feature>
<evidence type="ECO:0000313" key="2">
    <source>
        <dbReference type="EMBL" id="KAL1515204.1"/>
    </source>
</evidence>
<organism evidence="2 3">
    <name type="scientific">Prymnesium parvum</name>
    <name type="common">Toxic golden alga</name>
    <dbReference type="NCBI Taxonomy" id="97485"/>
    <lineage>
        <taxon>Eukaryota</taxon>
        <taxon>Haptista</taxon>
        <taxon>Haptophyta</taxon>
        <taxon>Prymnesiophyceae</taxon>
        <taxon>Prymnesiales</taxon>
        <taxon>Prymnesiaceae</taxon>
        <taxon>Prymnesium</taxon>
    </lineage>
</organism>
<protein>
    <recommendedName>
        <fullName evidence="4">Hexosyltransferase</fullName>
    </recommendedName>
</protein>
<sequence>MRAWAVLACLSAGEAVFDTCPEQVPDTPEVLDSRPADGSNKIMVYTYNIGNYDQMSLKYIMPVPPEIDAFFFVERAANNSSGLSRATILDGWLRRGWNVVELAMHPATPYLTSTRFTSKVLKFLPPANLLKGREWVVSFDADIYIRLPQLPAFLSSSTRRSVAPLLMVDWRHWPGNLSLSAFECMEQEMWAMLDGPMQNFVTSSRAKCLEWREMMRQLHAERENSFPVNYYDTSFIIRHLTHPRAAAVSKAFVQILRRLRTIERDQFVVPFYLWKANLSQELQLIDMSELQRELGHCQIPGFHRHEVPLLADSFGVDSALASDVDERAKIDRRLRRTSDQRALGPVEDVAAVL</sequence>
<evidence type="ECO:0008006" key="4">
    <source>
        <dbReference type="Google" id="ProtNLM"/>
    </source>
</evidence>
<evidence type="ECO:0000313" key="3">
    <source>
        <dbReference type="Proteomes" id="UP001515480"/>
    </source>
</evidence>
<comment type="caution">
    <text evidence="2">The sequence shown here is derived from an EMBL/GenBank/DDBJ whole genome shotgun (WGS) entry which is preliminary data.</text>
</comment>
<name>A0AB34J7E7_PRYPA</name>
<reference evidence="2 3" key="1">
    <citation type="journal article" date="2024" name="Science">
        <title>Giant polyketide synthase enzymes in the biosynthesis of giant marine polyether toxins.</title>
        <authorList>
            <person name="Fallon T.R."/>
            <person name="Shende V.V."/>
            <person name="Wierzbicki I.H."/>
            <person name="Pendleton A.L."/>
            <person name="Watervoot N.F."/>
            <person name="Auber R.P."/>
            <person name="Gonzalez D.J."/>
            <person name="Wisecaver J.H."/>
            <person name="Moore B.S."/>
        </authorList>
    </citation>
    <scope>NUCLEOTIDE SEQUENCE [LARGE SCALE GENOMIC DNA]</scope>
    <source>
        <strain evidence="2 3">12B1</strain>
    </source>
</reference>
<dbReference type="AlphaFoldDB" id="A0AB34J7E7"/>
<evidence type="ECO:0000256" key="1">
    <source>
        <dbReference type="SAM" id="SignalP"/>
    </source>
</evidence>
<keyword evidence="3" id="KW-1185">Reference proteome</keyword>
<feature type="chain" id="PRO_5044196776" description="Hexosyltransferase" evidence="1">
    <location>
        <begin position="16"/>
        <end position="353"/>
    </location>
</feature>
<proteinExistence type="predicted"/>
<dbReference type="Proteomes" id="UP001515480">
    <property type="component" value="Unassembled WGS sequence"/>
</dbReference>
<accession>A0AB34J7E7</accession>
<keyword evidence="1" id="KW-0732">Signal</keyword>
<gene>
    <name evidence="2" type="ORF">AB1Y20_004265</name>
</gene>
<dbReference type="EMBL" id="JBGBPQ010000012">
    <property type="protein sequence ID" value="KAL1515204.1"/>
    <property type="molecule type" value="Genomic_DNA"/>
</dbReference>